<reference evidence="1" key="1">
    <citation type="submission" date="2022-04" db="EMBL/GenBank/DDBJ databases">
        <title>Genome of the entomopathogenic fungus Entomophthora muscae.</title>
        <authorList>
            <person name="Elya C."/>
            <person name="Lovett B.R."/>
            <person name="Lee E."/>
            <person name="Macias A.M."/>
            <person name="Hajek A.E."/>
            <person name="De Bivort B.L."/>
            <person name="Kasson M.T."/>
            <person name="De Fine Licht H.H."/>
            <person name="Stajich J.E."/>
        </authorList>
    </citation>
    <scope>NUCLEOTIDE SEQUENCE</scope>
    <source>
        <strain evidence="1">Berkeley</strain>
    </source>
</reference>
<dbReference type="EMBL" id="QTSX02000347">
    <property type="protein sequence ID" value="KAJ9087127.1"/>
    <property type="molecule type" value="Genomic_DNA"/>
</dbReference>
<comment type="caution">
    <text evidence="1">The sequence shown here is derived from an EMBL/GenBank/DDBJ whole genome shotgun (WGS) entry which is preliminary data.</text>
</comment>
<accession>A0ACC2UJM0</accession>
<sequence>MISCSVIPISVNLHASDLAIKALQHLKPNNIKLVLTQEHLVNFISNKKIAANPPPPKASEVLSELTLTHELKKLPSGECFLIHNNGPGFKDQIIFDGTFATCPWMLYKLWMIFPGATEVICTCSSFILFQELSLLSPNDDTMKTPPHMHTNPPDADKD</sequence>
<evidence type="ECO:0000313" key="1">
    <source>
        <dbReference type="EMBL" id="KAJ9087127.1"/>
    </source>
</evidence>
<organism evidence="1 2">
    <name type="scientific">Entomophthora muscae</name>
    <dbReference type="NCBI Taxonomy" id="34485"/>
    <lineage>
        <taxon>Eukaryota</taxon>
        <taxon>Fungi</taxon>
        <taxon>Fungi incertae sedis</taxon>
        <taxon>Zoopagomycota</taxon>
        <taxon>Entomophthoromycotina</taxon>
        <taxon>Entomophthoromycetes</taxon>
        <taxon>Entomophthorales</taxon>
        <taxon>Entomophthoraceae</taxon>
        <taxon>Entomophthora</taxon>
    </lineage>
</organism>
<dbReference type="Proteomes" id="UP001165960">
    <property type="component" value="Unassembled WGS sequence"/>
</dbReference>
<evidence type="ECO:0000313" key="2">
    <source>
        <dbReference type="Proteomes" id="UP001165960"/>
    </source>
</evidence>
<gene>
    <name evidence="1" type="ORF">DSO57_1036359</name>
</gene>
<protein>
    <submittedName>
        <fullName evidence="1">Uncharacterized protein</fullName>
    </submittedName>
</protein>
<proteinExistence type="predicted"/>
<name>A0ACC2UJM0_9FUNG</name>
<keyword evidence="2" id="KW-1185">Reference proteome</keyword>